<dbReference type="RefSeq" id="WP_057206118.1">
    <property type="nucleotide sequence ID" value="NZ_CP083371.1"/>
</dbReference>
<evidence type="ECO:0000256" key="2">
    <source>
        <dbReference type="ARBA" id="ARBA00023027"/>
    </source>
</evidence>
<dbReference type="Pfam" id="PF02826">
    <property type="entry name" value="2-Hacid_dh_C"/>
    <property type="match status" value="1"/>
</dbReference>
<evidence type="ECO:0000259" key="3">
    <source>
        <dbReference type="Pfam" id="PF02826"/>
    </source>
</evidence>
<dbReference type="PROSITE" id="PS00671">
    <property type="entry name" value="D_2_HYDROXYACID_DH_3"/>
    <property type="match status" value="1"/>
</dbReference>
<evidence type="ECO:0000313" key="5">
    <source>
        <dbReference type="Proteomes" id="UP000744980"/>
    </source>
</evidence>
<dbReference type="Gene3D" id="3.40.50.720">
    <property type="entry name" value="NAD(P)-binding Rossmann-like Domain"/>
    <property type="match status" value="2"/>
</dbReference>
<organism evidence="4 5">
    <name type="scientific">Ensifer canadensis</name>
    <dbReference type="NCBI Taxonomy" id="555315"/>
    <lineage>
        <taxon>Bacteria</taxon>
        <taxon>Pseudomonadati</taxon>
        <taxon>Pseudomonadota</taxon>
        <taxon>Alphaproteobacteria</taxon>
        <taxon>Hyphomicrobiales</taxon>
        <taxon>Rhizobiaceae</taxon>
        <taxon>Sinorhizobium/Ensifer group</taxon>
        <taxon>Ensifer</taxon>
    </lineage>
</organism>
<keyword evidence="1" id="KW-0560">Oxidoreductase</keyword>
<reference evidence="4 5" key="1">
    <citation type="submission" date="2020-01" db="EMBL/GenBank/DDBJ databases">
        <title>Draft genome assembly of Ensifer adhaerens T173.</title>
        <authorList>
            <person name="Craig J.E."/>
            <person name="Stinchcombe J.R."/>
        </authorList>
    </citation>
    <scope>NUCLEOTIDE SEQUENCE [LARGE SCALE GENOMIC DNA]</scope>
    <source>
        <strain evidence="4 5">T173</strain>
    </source>
</reference>
<keyword evidence="5" id="KW-1185">Reference proteome</keyword>
<dbReference type="EMBL" id="WXFA01000023">
    <property type="protein sequence ID" value="MBM3094165.1"/>
    <property type="molecule type" value="Genomic_DNA"/>
</dbReference>
<dbReference type="InterPro" id="IPR029753">
    <property type="entry name" value="D-isomer_DH_CS"/>
</dbReference>
<feature type="domain" description="D-isomer specific 2-hydroxyacid dehydrogenase NAD-binding" evidence="3">
    <location>
        <begin position="111"/>
        <end position="279"/>
    </location>
</feature>
<accession>A0AAW4FS33</accession>
<dbReference type="InterPro" id="IPR006140">
    <property type="entry name" value="D-isomer_DH_NAD-bd"/>
</dbReference>
<name>A0AAW4FS33_9HYPH</name>
<gene>
    <name evidence="4" type="ORF">GFB56_25810</name>
</gene>
<dbReference type="PANTHER" id="PTHR43333">
    <property type="entry name" value="2-HACID_DH_C DOMAIN-CONTAINING PROTEIN"/>
    <property type="match status" value="1"/>
</dbReference>
<dbReference type="Proteomes" id="UP000744980">
    <property type="component" value="Unassembled WGS sequence"/>
</dbReference>
<dbReference type="PANTHER" id="PTHR43333:SF1">
    <property type="entry name" value="D-ISOMER SPECIFIC 2-HYDROXYACID DEHYDROGENASE NAD-BINDING DOMAIN-CONTAINING PROTEIN"/>
    <property type="match status" value="1"/>
</dbReference>
<dbReference type="SUPFAM" id="SSF51735">
    <property type="entry name" value="NAD(P)-binding Rossmann-fold domains"/>
    <property type="match status" value="1"/>
</dbReference>
<dbReference type="CDD" id="cd12164">
    <property type="entry name" value="GDH_like_2"/>
    <property type="match status" value="1"/>
</dbReference>
<dbReference type="SUPFAM" id="SSF52283">
    <property type="entry name" value="Formate/glycerate dehydrogenase catalytic domain-like"/>
    <property type="match status" value="1"/>
</dbReference>
<dbReference type="InterPro" id="IPR036291">
    <property type="entry name" value="NAD(P)-bd_dom_sf"/>
</dbReference>
<protein>
    <submittedName>
        <fullName evidence="4">Glyoxylate/hydroxypyruvate reductase A</fullName>
    </submittedName>
</protein>
<evidence type="ECO:0000256" key="1">
    <source>
        <dbReference type="ARBA" id="ARBA00023002"/>
    </source>
</evidence>
<dbReference type="AlphaFoldDB" id="A0AAW4FS33"/>
<dbReference type="GO" id="GO:0051287">
    <property type="term" value="F:NAD binding"/>
    <property type="evidence" value="ECO:0007669"/>
    <property type="project" value="InterPro"/>
</dbReference>
<sequence length="314" mass="34342">MKKPIALVTRIDRADEQAWVAILARLLPESEIVHFHEMDDAQRDAAEIAIVANPDPGHVAALPNLKWIHSLWAGVERLVAELGQAAPPIVRLEDPELARVMAEAILAWTYYLHRDMPAYRRQQAAAIWRQHPYRRPGDLTVGILGMGLLGKAAAGKLTAAGFRVTGWARSPQQIDGVDMVSAESGLDRLLRTSDIVVSLLPLTSETRGLLDARRLSSMKTGARLINFSRGPIIVDVDLIAALDAGHIAHAVLDVFDAEPLPPTSPYWRHDSVTVLPHISAPTDRNTAAVIVADNIKRYYATGALPAAIDIKRGY</sequence>
<evidence type="ECO:0000313" key="4">
    <source>
        <dbReference type="EMBL" id="MBM3094165.1"/>
    </source>
</evidence>
<proteinExistence type="predicted"/>
<keyword evidence="2" id="KW-0520">NAD</keyword>
<comment type="caution">
    <text evidence="4">The sequence shown here is derived from an EMBL/GenBank/DDBJ whole genome shotgun (WGS) entry which is preliminary data.</text>
</comment>
<dbReference type="GO" id="GO:0016616">
    <property type="term" value="F:oxidoreductase activity, acting on the CH-OH group of donors, NAD or NADP as acceptor"/>
    <property type="evidence" value="ECO:0007669"/>
    <property type="project" value="UniProtKB-ARBA"/>
</dbReference>